<protein>
    <submittedName>
        <fullName evidence="2">Uncharacterized protein</fullName>
    </submittedName>
</protein>
<sequence>MAKKPAKSNAPAAAPTPATNGSSAASTSYALPDVPRSQLDSTTVTYHPSSDRLLVLVIAPDKPTLDSLLLRASIFYEHPTHKSTFLAQPQFAAAQAKLGKPFTYYGHNMPLTSLCAFLTHAHAARDLTPGEAHLHRTLATKLKALPLPGAKGALKPTFPTTYLVGWVKGDEPTLRHELHHAWFHFNRANYQHVCKQALESLDNMLRLQVRAYLQGCGYDEKVWVDEYQAHLGCGDQMVLGKGMELMEEAKRMIMQCMAEGGGDEWFEGVDLVANGEVY</sequence>
<evidence type="ECO:0000313" key="2">
    <source>
        <dbReference type="EMBL" id="ORZ41523.1"/>
    </source>
</evidence>
<comment type="caution">
    <text evidence="2">The sequence shown here is derived from an EMBL/GenBank/DDBJ whole genome shotgun (WGS) entry which is preliminary data.</text>
</comment>
<reference evidence="2 3" key="1">
    <citation type="submission" date="2016-07" db="EMBL/GenBank/DDBJ databases">
        <title>Pervasive Adenine N6-methylation of Active Genes in Fungi.</title>
        <authorList>
            <consortium name="DOE Joint Genome Institute"/>
            <person name="Mondo S.J."/>
            <person name="Dannebaum R.O."/>
            <person name="Kuo R.C."/>
            <person name="Labutti K."/>
            <person name="Haridas S."/>
            <person name="Kuo A."/>
            <person name="Salamov A."/>
            <person name="Ahrendt S.R."/>
            <person name="Lipzen A."/>
            <person name="Sullivan W."/>
            <person name="Andreopoulos W.B."/>
            <person name="Clum A."/>
            <person name="Lindquist E."/>
            <person name="Daum C."/>
            <person name="Ramamoorthy G.K."/>
            <person name="Gryganskyi A."/>
            <person name="Culley D."/>
            <person name="Magnuson J.K."/>
            <person name="James T.Y."/>
            <person name="O'Malley M.A."/>
            <person name="Stajich J.E."/>
            <person name="Spatafora J.W."/>
            <person name="Visel A."/>
            <person name="Grigoriev I.V."/>
        </authorList>
    </citation>
    <scope>NUCLEOTIDE SEQUENCE [LARGE SCALE GENOMIC DNA]</scope>
    <source>
        <strain evidence="2 3">PL171</strain>
    </source>
</reference>
<dbReference type="Proteomes" id="UP000193411">
    <property type="component" value="Unassembled WGS sequence"/>
</dbReference>
<dbReference type="AlphaFoldDB" id="A0A1Y2I625"/>
<keyword evidence="3" id="KW-1185">Reference proteome</keyword>
<dbReference type="EMBL" id="MCFL01000001">
    <property type="protein sequence ID" value="ORZ41523.1"/>
    <property type="molecule type" value="Genomic_DNA"/>
</dbReference>
<accession>A0A1Y2I625</accession>
<feature type="region of interest" description="Disordered" evidence="1">
    <location>
        <begin position="1"/>
        <end position="29"/>
    </location>
</feature>
<feature type="compositionally biased region" description="Low complexity" evidence="1">
    <location>
        <begin position="7"/>
        <end position="28"/>
    </location>
</feature>
<dbReference type="OrthoDB" id="5593100at2759"/>
<organism evidence="2 3">
    <name type="scientific">Catenaria anguillulae PL171</name>
    <dbReference type="NCBI Taxonomy" id="765915"/>
    <lineage>
        <taxon>Eukaryota</taxon>
        <taxon>Fungi</taxon>
        <taxon>Fungi incertae sedis</taxon>
        <taxon>Blastocladiomycota</taxon>
        <taxon>Blastocladiomycetes</taxon>
        <taxon>Blastocladiales</taxon>
        <taxon>Catenariaceae</taxon>
        <taxon>Catenaria</taxon>
    </lineage>
</organism>
<evidence type="ECO:0000313" key="3">
    <source>
        <dbReference type="Proteomes" id="UP000193411"/>
    </source>
</evidence>
<proteinExistence type="predicted"/>
<gene>
    <name evidence="2" type="ORF">BCR44DRAFT_43004</name>
</gene>
<evidence type="ECO:0000256" key="1">
    <source>
        <dbReference type="SAM" id="MobiDB-lite"/>
    </source>
</evidence>
<name>A0A1Y2I625_9FUNG</name>